<feature type="domain" description="HpcH/HpaI aldolase/citrate lyase" evidence="4">
    <location>
        <begin position="10"/>
        <end position="108"/>
    </location>
</feature>
<feature type="non-terminal residue" evidence="5">
    <location>
        <position position="1"/>
    </location>
</feature>
<proteinExistence type="inferred from homology"/>
<dbReference type="GO" id="GO:0016829">
    <property type="term" value="F:lyase activity"/>
    <property type="evidence" value="ECO:0007669"/>
    <property type="project" value="UniProtKB-KW"/>
</dbReference>
<keyword evidence="3 5" id="KW-0456">Lyase</keyword>
<dbReference type="Proteomes" id="UP001168823">
    <property type="component" value="Unassembled WGS sequence"/>
</dbReference>
<comment type="similarity">
    <text evidence="1">Belongs to the HpcH/HpaI aldolase family.</text>
</comment>
<gene>
    <name evidence="5" type="ORF">Q2100_14905</name>
</gene>
<evidence type="ECO:0000259" key="4">
    <source>
        <dbReference type="Pfam" id="PF03328"/>
    </source>
</evidence>
<dbReference type="Pfam" id="PF03328">
    <property type="entry name" value="HpcH_HpaI"/>
    <property type="match status" value="1"/>
</dbReference>
<evidence type="ECO:0000256" key="1">
    <source>
        <dbReference type="ARBA" id="ARBA00005568"/>
    </source>
</evidence>
<dbReference type="EMBL" id="JAUMSQ010000102">
    <property type="protein sequence ID" value="MDO3637037.1"/>
    <property type="molecule type" value="Genomic_DNA"/>
</dbReference>
<dbReference type="InterPro" id="IPR005000">
    <property type="entry name" value="Aldolase/citrate-lyase_domain"/>
</dbReference>
<organism evidence="5 6">
    <name type="scientific">Mycolicibacterium arseniciresistens</name>
    <dbReference type="NCBI Taxonomy" id="3062257"/>
    <lineage>
        <taxon>Bacteria</taxon>
        <taxon>Bacillati</taxon>
        <taxon>Actinomycetota</taxon>
        <taxon>Actinomycetes</taxon>
        <taxon>Mycobacteriales</taxon>
        <taxon>Mycobacteriaceae</taxon>
        <taxon>Mycolicibacterium</taxon>
    </lineage>
</organism>
<evidence type="ECO:0000313" key="6">
    <source>
        <dbReference type="Proteomes" id="UP001168823"/>
    </source>
</evidence>
<keyword evidence="2" id="KW-0479">Metal-binding</keyword>
<reference evidence="5" key="1">
    <citation type="submission" date="2023-07" db="EMBL/GenBank/DDBJ databases">
        <title>Mycolicibacterium sp. nov., a novel bacterial species.</title>
        <authorList>
            <person name="Cao Y."/>
        </authorList>
    </citation>
    <scope>NUCLEOTIDE SEQUENCE</scope>
    <source>
        <strain evidence="5">KC 300</strain>
    </source>
</reference>
<dbReference type="InterPro" id="IPR050251">
    <property type="entry name" value="HpcH-HpaI_aldolase"/>
</dbReference>
<dbReference type="SUPFAM" id="SSF51621">
    <property type="entry name" value="Phosphoenolpyruvate/pyruvate domain"/>
    <property type="match status" value="1"/>
</dbReference>
<dbReference type="InterPro" id="IPR040442">
    <property type="entry name" value="Pyrv_kinase-like_dom_sf"/>
</dbReference>
<dbReference type="InterPro" id="IPR015813">
    <property type="entry name" value="Pyrv/PenolPyrv_kinase-like_dom"/>
</dbReference>
<keyword evidence="6" id="KW-1185">Reference proteome</keyword>
<sequence length="134" mass="13439">DTAALQDRAGVFAMIETAGGHGAREEICAVPGLTGIYVGPADLAISLGHRVTEAYRHPAVLEAMADIRAAAARAGLVAGVHAGAGAPGKMFAEMGFEMITLASESQALRRGAATHLAEATGAIDAPGAAEGGYR</sequence>
<evidence type="ECO:0000313" key="5">
    <source>
        <dbReference type="EMBL" id="MDO3637037.1"/>
    </source>
</evidence>
<accession>A0ABT8UGX9</accession>
<dbReference type="Gene3D" id="3.20.20.60">
    <property type="entry name" value="Phosphoenolpyruvate-binding domains"/>
    <property type="match status" value="1"/>
</dbReference>
<evidence type="ECO:0000256" key="3">
    <source>
        <dbReference type="ARBA" id="ARBA00023239"/>
    </source>
</evidence>
<dbReference type="PANTHER" id="PTHR30502">
    <property type="entry name" value="2-KETO-3-DEOXY-L-RHAMNONATE ALDOLASE"/>
    <property type="match status" value="1"/>
</dbReference>
<name>A0ABT8UGX9_9MYCO</name>
<dbReference type="RefSeq" id="WP_302914699.1">
    <property type="nucleotide sequence ID" value="NZ_JAUMSQ010000102.1"/>
</dbReference>
<protein>
    <submittedName>
        <fullName evidence="5">Aldolase/citrate lyase family protein</fullName>
    </submittedName>
</protein>
<dbReference type="PANTHER" id="PTHR30502:SF0">
    <property type="entry name" value="PHOSPHOENOLPYRUVATE CARBOXYLASE FAMILY PROTEIN"/>
    <property type="match status" value="1"/>
</dbReference>
<evidence type="ECO:0000256" key="2">
    <source>
        <dbReference type="ARBA" id="ARBA00022723"/>
    </source>
</evidence>
<comment type="caution">
    <text evidence="5">The sequence shown here is derived from an EMBL/GenBank/DDBJ whole genome shotgun (WGS) entry which is preliminary data.</text>
</comment>